<feature type="compositionally biased region" description="Polar residues" evidence="1">
    <location>
        <begin position="74"/>
        <end position="92"/>
    </location>
</feature>
<feature type="compositionally biased region" description="Basic and acidic residues" evidence="1">
    <location>
        <begin position="541"/>
        <end position="556"/>
    </location>
</feature>
<evidence type="ECO:0000313" key="4">
    <source>
        <dbReference type="Proteomes" id="UP000263014"/>
    </source>
</evidence>
<feature type="compositionally biased region" description="Basic and acidic residues" evidence="1">
    <location>
        <begin position="429"/>
        <end position="497"/>
    </location>
</feature>
<name>A0A374PF55_9FIRM</name>
<evidence type="ECO:0000259" key="2">
    <source>
        <dbReference type="PROSITE" id="PS50234"/>
    </source>
</evidence>
<dbReference type="EMBL" id="QSON01000001">
    <property type="protein sequence ID" value="RGJ08437.1"/>
    <property type="molecule type" value="Genomic_DNA"/>
</dbReference>
<proteinExistence type="predicted"/>
<evidence type="ECO:0000313" key="3">
    <source>
        <dbReference type="EMBL" id="RGJ08437.1"/>
    </source>
</evidence>
<feature type="compositionally biased region" description="Low complexity" evidence="1">
    <location>
        <begin position="381"/>
        <end position="420"/>
    </location>
</feature>
<feature type="compositionally biased region" description="Basic and acidic residues" evidence="1">
    <location>
        <begin position="302"/>
        <end position="320"/>
    </location>
</feature>
<dbReference type="InterPro" id="IPR002035">
    <property type="entry name" value="VWF_A"/>
</dbReference>
<feature type="compositionally biased region" description="Polar residues" evidence="1">
    <location>
        <begin position="1054"/>
        <end position="1064"/>
    </location>
</feature>
<gene>
    <name evidence="3" type="ORF">DXD79_03335</name>
</gene>
<protein>
    <submittedName>
        <fullName evidence="3">VWA domain-containing protein</fullName>
    </submittedName>
</protein>
<feature type="compositionally biased region" description="Polar residues" evidence="1">
    <location>
        <begin position="520"/>
        <end position="531"/>
    </location>
</feature>
<dbReference type="Gene3D" id="3.40.50.410">
    <property type="entry name" value="von Willebrand factor, type A domain"/>
    <property type="match status" value="2"/>
</dbReference>
<feature type="region of interest" description="Disordered" evidence="1">
    <location>
        <begin position="1038"/>
        <end position="1064"/>
    </location>
</feature>
<dbReference type="InterPro" id="IPR036465">
    <property type="entry name" value="vWFA_dom_sf"/>
</dbReference>
<dbReference type="Pfam" id="PF00092">
    <property type="entry name" value="VWA"/>
    <property type="match status" value="1"/>
</dbReference>
<reference evidence="3 4" key="1">
    <citation type="submission" date="2018-08" db="EMBL/GenBank/DDBJ databases">
        <title>A genome reference for cultivated species of the human gut microbiota.</title>
        <authorList>
            <person name="Zou Y."/>
            <person name="Xue W."/>
            <person name="Luo G."/>
        </authorList>
    </citation>
    <scope>NUCLEOTIDE SEQUENCE [LARGE SCALE GENOMIC DNA]</scope>
    <source>
        <strain evidence="3 4">TM09-12</strain>
    </source>
</reference>
<feature type="domain" description="VWFA" evidence="2">
    <location>
        <begin position="720"/>
        <end position="948"/>
    </location>
</feature>
<dbReference type="Pfam" id="PF13519">
    <property type="entry name" value="VWA_2"/>
    <property type="match status" value="1"/>
</dbReference>
<sequence>MERLIQKAERKGLRKAGVMMSFVNRQFYEKHKKRRLEKLWRRSLAWLLAVCICLGNVNIAAFAAESVETGGTGATPSNAKKENSATPSNADRSASEIWLPDGMMKGAELLEEAERAVTNDYRFDFNNLMKMIDAGNPDEEDDEAEDESDTGSAERYKKLFKGYDSFTLFYDNGKFGRLGGDSEEAYAYILVRVPKEAYHAYLTGEDSVRTATASEADAAEGGYKLKGDEDIIFLYVNAGEQDVSFYLNLEDVEAGEVTVPNADAIWEEPDKPDKPEVSLPAEGGVNGTPAESPDPDTAADPGKNKDEANPENPAPDRNEEIGENEESGGAKETGGTQENGGKAEAGVTQESGGKVEVGGTQESSGKVEAGGTQESGGKVEAGGTQETGGKQEAGGTQETGGTQEAGGTQETGGKQEAGGTQENGGKAEAGGKQENGGKQETEVKQETGGKQEAEVKQETGGKQEAEVKQETGGKQEAGGKQENGGKQEAGGKQENGGKSEAGGTQEGGGKQENNEKPETGGSQKTINTAGNKATFINADTSNRKENSEASETEKSAGNDTQNPEAKSNAAAKTELKISSSRHNVFTLMEPLADEEELNESEDEMTFEEWQAMIGDDQDEDEYDDSDNAVYDEEEGIIHLSLNVLPAAVAEVKKEQTKRNFFSRALFKAQDTTERAVLQAGVTSVSNLVPKVSGAHKQIEYLGGDDYRLHLDIAGGGTPLDILLVIDTSGSMAWNLTNDSMNFNGNSRLDKIKKLLGYKSGRTEVDGFIDSILEKNSESRFGIVSFDQAANAKLSWSNNLSKIKEAVGSLTAQNGTNCEDGLWEASKMLKNVESGHIPYMIFLSDGQPTFYMSQGKYGGADTFEGIDSNGTRRGSGYTNEDYTSQTISAVTCKNGFRELNRGLISYAVNIGGGASNKLLNAIAEDPGRVITAANDTALTSAFTAILESMELKNVKITDTLSQWVELKDQSLSNAVVKVTTDGEEKVLDHSKYRLGYDNQTRTVTLDLSKATSNGILNRDAAYSVSFEIKVSDSAKDYYHETGQYPDTGEDETDYGGNTTSSGQPGFFSNDSAKAIWSGNTEGFTYPRPVVQAPYEPDYQKYIKDNGNGTYDLTLNVRSTVESTSSTTTEKVPADIVFVLDKSGSMAQSMSGGDNPAKGKSRRELVNAAVKKLIESLGKKGCDVRYAGVHFYGISWYGQYYGKADQVLPANGENEWPSVTDKYRTELNIENPVLGTYPYLGLEKAIELLGTGSTAHQGAENLKRYIVFLTDGEPSEDDEKEDATKSKVQLEKLNKLGDVTFFAIGYSQDALSEDGYLNIIENYMKTSTPNIKTNFLPAAGEGDTDPVFNAIENEILNTLQKNTYGVTGVTITDELSDYADFVTTDPSKVTIAINGKAMTAEEYGKAVSSIAISERTGEAPAKIVVTFKADYELKKDAVYSVTFGVKPTDRAYQDYAANTAVNPDDPYGGIMGDRGTDAPGNDTSSGKPGFHTNAEATLQYSVGTSHGTLEYDHPVLQVSVGKVRLTKIVDGAAGDPEDQFLIHMYQGDSSYTSAALKNGEISPYIPVTKSGVFRIDESVPMEYRKAGTFLVVKDAKSGNVADGRLNGTEVTVNPGDDLLIEVHNEFGHKPYFHAAAAVTNYTNGSAEVPFNQEGPVNTSLPESPVAAAVDPGERRVAIKILEEDERLA</sequence>
<dbReference type="SMART" id="SM00327">
    <property type="entry name" value="VWA"/>
    <property type="match status" value="2"/>
</dbReference>
<dbReference type="CDD" id="cd00198">
    <property type="entry name" value="vWFA"/>
    <property type="match status" value="2"/>
</dbReference>
<feature type="region of interest" description="Disordered" evidence="1">
    <location>
        <begin position="263"/>
        <end position="575"/>
    </location>
</feature>
<dbReference type="InterPro" id="IPR055384">
    <property type="entry name" value="DUF7604"/>
</dbReference>
<dbReference type="SUPFAM" id="SSF53300">
    <property type="entry name" value="vWA-like"/>
    <property type="match status" value="2"/>
</dbReference>
<organism evidence="3 4">
    <name type="scientific">Hungatella hathewayi</name>
    <dbReference type="NCBI Taxonomy" id="154046"/>
    <lineage>
        <taxon>Bacteria</taxon>
        <taxon>Bacillati</taxon>
        <taxon>Bacillota</taxon>
        <taxon>Clostridia</taxon>
        <taxon>Lachnospirales</taxon>
        <taxon>Lachnospiraceae</taxon>
        <taxon>Hungatella</taxon>
    </lineage>
</organism>
<feature type="domain" description="VWFA" evidence="2">
    <location>
        <begin position="1133"/>
        <end position="1357"/>
    </location>
</feature>
<feature type="region of interest" description="Disordered" evidence="1">
    <location>
        <begin position="70"/>
        <end position="92"/>
    </location>
</feature>
<dbReference type="Proteomes" id="UP000263014">
    <property type="component" value="Unassembled WGS sequence"/>
</dbReference>
<comment type="caution">
    <text evidence="3">The sequence shown here is derived from an EMBL/GenBank/DDBJ whole genome shotgun (WGS) entry which is preliminary data.</text>
</comment>
<evidence type="ECO:0000256" key="1">
    <source>
        <dbReference type="SAM" id="MobiDB-lite"/>
    </source>
</evidence>
<dbReference type="PROSITE" id="PS50234">
    <property type="entry name" value="VWFA"/>
    <property type="match status" value="2"/>
</dbReference>
<accession>A0A374PF55</accession>
<dbReference type="Pfam" id="PF24558">
    <property type="entry name" value="DUF7604"/>
    <property type="match status" value="2"/>
</dbReference>